<dbReference type="InterPro" id="IPR021315">
    <property type="entry name" value="Gap/Sap"/>
</dbReference>
<feature type="transmembrane region" description="Helical" evidence="1">
    <location>
        <begin position="158"/>
        <end position="180"/>
    </location>
</feature>
<feature type="transmembrane region" description="Helical" evidence="1">
    <location>
        <begin position="79"/>
        <end position="99"/>
    </location>
</feature>
<organism evidence="2 3">
    <name type="scientific">Mycolicibacterium brumae</name>
    <dbReference type="NCBI Taxonomy" id="85968"/>
    <lineage>
        <taxon>Bacteria</taxon>
        <taxon>Bacillati</taxon>
        <taxon>Actinomycetota</taxon>
        <taxon>Actinomycetes</taxon>
        <taxon>Mycobacteriales</taxon>
        <taxon>Mycobacteriaceae</taxon>
        <taxon>Mycolicibacterium</taxon>
    </lineage>
</organism>
<dbReference type="AlphaFoldDB" id="A0A2G5PGK4"/>
<dbReference type="OrthoDB" id="4753036at2"/>
<evidence type="ECO:0000313" key="3">
    <source>
        <dbReference type="Proteomes" id="UP000230551"/>
    </source>
</evidence>
<feature type="transmembrane region" description="Helical" evidence="1">
    <location>
        <begin position="12"/>
        <end position="33"/>
    </location>
</feature>
<evidence type="ECO:0000256" key="1">
    <source>
        <dbReference type="SAM" id="Phobius"/>
    </source>
</evidence>
<dbReference type="Proteomes" id="UP000230551">
    <property type="component" value="Unassembled WGS sequence"/>
</dbReference>
<keyword evidence="3" id="KW-1185">Reference proteome</keyword>
<comment type="caution">
    <text evidence="2">The sequence shown here is derived from an EMBL/GenBank/DDBJ whole genome shotgun (WGS) entry which is preliminary data.</text>
</comment>
<accession>A0A2G5PGK4</accession>
<keyword evidence="1" id="KW-0812">Transmembrane</keyword>
<feature type="transmembrane region" description="Helical" evidence="1">
    <location>
        <begin position="120"/>
        <end position="146"/>
    </location>
</feature>
<dbReference type="Pfam" id="PF11139">
    <property type="entry name" value="SfLAP"/>
    <property type="match status" value="1"/>
</dbReference>
<dbReference type="RefSeq" id="WP_090588917.1">
    <property type="nucleotide sequence ID" value="NZ_CP104302.1"/>
</dbReference>
<dbReference type="STRING" id="85968.GCA_900073015_01854"/>
<feature type="transmembrane region" description="Helical" evidence="1">
    <location>
        <begin position="201"/>
        <end position="219"/>
    </location>
</feature>
<protein>
    <submittedName>
        <fullName evidence="2">GAP family protein</fullName>
    </submittedName>
</protein>
<name>A0A2G5PGK4_9MYCO</name>
<gene>
    <name evidence="2" type="ORF">CQY22_002020</name>
</gene>
<feature type="transmembrane region" description="Helical" evidence="1">
    <location>
        <begin position="45"/>
        <end position="67"/>
    </location>
</feature>
<sequence length="222" mass="23547">MSSPSGPALTELIPLALVIALSPLTIIPIVGVLHSPRPRPGSVAYLAGWLLGLGLLTGLFTVVPGLLPRPEHGTPVWAAWVRIAIGAVLIGFGLYRWITQRGEPHELPGMRHITDASPRRLFLIAAVLTAANPKVLFMCLAAGLLISAENLGAATPWAVFAFVLAAGSTVLLPTLAYLVAGQRLDPPLTRLRAWLERHSTALVAATLILIGAHMLYKGISHL</sequence>
<proteinExistence type="predicted"/>
<keyword evidence="1" id="KW-1133">Transmembrane helix</keyword>
<evidence type="ECO:0000313" key="2">
    <source>
        <dbReference type="EMBL" id="PIB77280.1"/>
    </source>
</evidence>
<keyword evidence="1" id="KW-0472">Membrane</keyword>
<dbReference type="EMBL" id="PDCN02000002">
    <property type="protein sequence ID" value="PIB77280.1"/>
    <property type="molecule type" value="Genomic_DNA"/>
</dbReference>
<reference evidence="2 3" key="1">
    <citation type="journal article" date="2017" name="Infect. Genet. Evol.">
        <title>The new phylogeny of the genus Mycobacterium: The old and the news.</title>
        <authorList>
            <person name="Tortoli E."/>
            <person name="Fedrizzi T."/>
            <person name="Meehan C.J."/>
            <person name="Trovato A."/>
            <person name="Grottola A."/>
            <person name="Giacobazzi E."/>
            <person name="Serpini G.F."/>
            <person name="Tagliazucchi S."/>
            <person name="Fabio A."/>
            <person name="Bettua C."/>
            <person name="Bertorelli R."/>
            <person name="Frascaro F."/>
            <person name="De Sanctis V."/>
            <person name="Pecorari M."/>
            <person name="Jousson O."/>
            <person name="Segata N."/>
            <person name="Cirillo D.M."/>
        </authorList>
    </citation>
    <scope>NUCLEOTIDE SEQUENCE [LARGE SCALE GENOMIC DNA]</scope>
    <source>
        <strain evidence="2 3">CIP1034565</strain>
    </source>
</reference>